<keyword evidence="1" id="KW-0645">Protease</keyword>
<feature type="repeat" description="Hemopexin" evidence="13">
    <location>
        <begin position="257"/>
        <end position="303"/>
    </location>
</feature>
<dbReference type="GO" id="GO:0031012">
    <property type="term" value="C:extracellular matrix"/>
    <property type="evidence" value="ECO:0007669"/>
    <property type="project" value="InterPro"/>
</dbReference>
<evidence type="ECO:0000256" key="7">
    <source>
        <dbReference type="ARBA" id="ARBA00023145"/>
    </source>
</evidence>
<dbReference type="KEGG" id="foc:113206679"/>
<keyword evidence="11" id="KW-1015">Disulfide bond</keyword>
<dbReference type="GO" id="GO:0005615">
    <property type="term" value="C:extracellular space"/>
    <property type="evidence" value="ECO:0007669"/>
    <property type="project" value="TreeGrafter"/>
</dbReference>
<feature type="compositionally biased region" description="Pro residues" evidence="14">
    <location>
        <begin position="78"/>
        <end position="102"/>
    </location>
</feature>
<dbReference type="InterPro" id="IPR001818">
    <property type="entry name" value="Pept_M10_metallopeptidase"/>
</dbReference>
<dbReference type="SUPFAM" id="SSF50923">
    <property type="entry name" value="Hemopexin-like domain"/>
    <property type="match status" value="1"/>
</dbReference>
<evidence type="ECO:0000313" key="17">
    <source>
        <dbReference type="RefSeq" id="XP_052125803.1"/>
    </source>
</evidence>
<evidence type="ECO:0000256" key="8">
    <source>
        <dbReference type="PIRSR" id="PIRSR001191-1"/>
    </source>
</evidence>
<feature type="modified residue" description="Phosphotyrosine; by PKDCC" evidence="12">
    <location>
        <position position="196"/>
    </location>
</feature>
<keyword evidence="16" id="KW-1185">Reference proteome</keyword>
<dbReference type="InterPro" id="IPR024079">
    <property type="entry name" value="MetalloPept_cat_dom_sf"/>
</dbReference>
<dbReference type="Gene3D" id="3.40.390.10">
    <property type="entry name" value="Collagenase (Catalytic Domain)"/>
    <property type="match status" value="1"/>
</dbReference>
<evidence type="ECO:0000256" key="12">
    <source>
        <dbReference type="PIRSR" id="PIRSR621190-4"/>
    </source>
</evidence>
<proteinExistence type="predicted"/>
<keyword evidence="3" id="KW-0677">Repeat</keyword>
<feature type="binding site" evidence="10">
    <location>
        <position position="30"/>
    </location>
    <ligand>
        <name>Zn(2+)</name>
        <dbReference type="ChEBI" id="CHEBI:29105"/>
        <label>2</label>
        <note>catalytic</note>
    </ligand>
</feature>
<keyword evidence="2 9" id="KW-0479">Metal-binding</keyword>
<feature type="repeat" description="Hemopexin" evidence="13">
    <location>
        <begin position="209"/>
        <end position="256"/>
    </location>
</feature>
<feature type="active site" evidence="8">
    <location>
        <position position="13"/>
    </location>
</feature>
<feature type="binding site" evidence="9">
    <location>
        <position position="12"/>
    </location>
    <ligand>
        <name>Zn(2+)</name>
        <dbReference type="ChEBI" id="CHEBI:29105"/>
        <label>2</label>
        <note>catalytic</note>
    </ligand>
</feature>
<dbReference type="InterPro" id="IPR018487">
    <property type="entry name" value="Hemopexin-like_repeat"/>
</dbReference>
<dbReference type="InterPro" id="IPR021190">
    <property type="entry name" value="Pept_M10A"/>
</dbReference>
<evidence type="ECO:0000256" key="1">
    <source>
        <dbReference type="ARBA" id="ARBA00022670"/>
    </source>
</evidence>
<dbReference type="PANTHER" id="PTHR10201">
    <property type="entry name" value="MATRIX METALLOPROTEINASE"/>
    <property type="match status" value="1"/>
</dbReference>
<dbReference type="GO" id="GO:0030574">
    <property type="term" value="P:collagen catabolic process"/>
    <property type="evidence" value="ECO:0007669"/>
    <property type="project" value="TreeGrafter"/>
</dbReference>
<dbReference type="InterPro" id="IPR036375">
    <property type="entry name" value="Hemopexin-like_dom_sf"/>
</dbReference>
<evidence type="ECO:0000256" key="2">
    <source>
        <dbReference type="ARBA" id="ARBA00022723"/>
    </source>
</evidence>
<feature type="binding site" evidence="10">
    <location>
        <position position="118"/>
    </location>
    <ligand>
        <name>Ca(2+)</name>
        <dbReference type="ChEBI" id="CHEBI:29108"/>
        <label>4</label>
    </ligand>
</feature>
<reference evidence="17" key="1">
    <citation type="submission" date="2025-08" db="UniProtKB">
        <authorList>
            <consortium name="RefSeq"/>
        </authorList>
    </citation>
    <scope>IDENTIFICATION</scope>
    <source>
        <tissue evidence="17">Whole organism</tissue>
    </source>
</reference>
<evidence type="ECO:0000259" key="15">
    <source>
        <dbReference type="Pfam" id="PF00413"/>
    </source>
</evidence>
<feature type="disulfide bond" evidence="11">
    <location>
        <begin position="113"/>
        <end position="303"/>
    </location>
</feature>
<feature type="binding site" evidence="10">
    <location>
        <position position="263"/>
    </location>
    <ligand>
        <name>Ca(2+)</name>
        <dbReference type="ChEBI" id="CHEBI:29108"/>
        <label>5</label>
    </ligand>
</feature>
<evidence type="ECO:0000256" key="4">
    <source>
        <dbReference type="ARBA" id="ARBA00022801"/>
    </source>
</evidence>
<dbReference type="GO" id="GO:0030198">
    <property type="term" value="P:extracellular matrix organization"/>
    <property type="evidence" value="ECO:0007669"/>
    <property type="project" value="TreeGrafter"/>
</dbReference>
<dbReference type="CDD" id="cd00094">
    <property type="entry name" value="HX"/>
    <property type="match status" value="1"/>
</dbReference>
<dbReference type="AlphaFoldDB" id="A0A9C6UDQ7"/>
<dbReference type="SUPFAM" id="SSF55486">
    <property type="entry name" value="Metalloproteases ('zincins'), catalytic domain"/>
    <property type="match status" value="1"/>
</dbReference>
<dbReference type="PIRSF" id="PIRSF001191">
    <property type="entry name" value="Peptidase_M10A_matrix"/>
    <property type="match status" value="1"/>
</dbReference>
<feature type="non-terminal residue" evidence="17">
    <location>
        <position position="1"/>
    </location>
</feature>
<feature type="region of interest" description="Disordered" evidence="14">
    <location>
        <begin position="76"/>
        <end position="111"/>
    </location>
</feature>
<feature type="binding site" evidence="10">
    <location>
        <position position="261"/>
    </location>
    <ligand>
        <name>Ca(2+)</name>
        <dbReference type="ChEBI" id="CHEBI:29108"/>
        <label>4</label>
    </ligand>
</feature>
<dbReference type="GO" id="GO:0006508">
    <property type="term" value="P:proteolysis"/>
    <property type="evidence" value="ECO:0007669"/>
    <property type="project" value="UniProtKB-KW"/>
</dbReference>
<comment type="cofactor">
    <cofactor evidence="10">
        <name>Zn(2+)</name>
        <dbReference type="ChEBI" id="CHEBI:29105"/>
    </cofactor>
    <text evidence="10">Binds 2 Zn(2+) ions per subunit.</text>
</comment>
<dbReference type="GO" id="GO:0008270">
    <property type="term" value="F:zinc ion binding"/>
    <property type="evidence" value="ECO:0007669"/>
    <property type="project" value="InterPro"/>
</dbReference>
<evidence type="ECO:0000256" key="6">
    <source>
        <dbReference type="ARBA" id="ARBA00023049"/>
    </source>
</evidence>
<accession>A0A9C6UDQ7</accession>
<keyword evidence="7" id="KW-0865">Zymogen</keyword>
<dbReference type="Pfam" id="PF00045">
    <property type="entry name" value="Hemopexin"/>
    <property type="match status" value="4"/>
</dbReference>
<evidence type="ECO:0000256" key="9">
    <source>
        <dbReference type="PIRSR" id="PIRSR001191-2"/>
    </source>
</evidence>
<protein>
    <submittedName>
        <fullName evidence="17">Matrix metalloproteinase-2</fullName>
    </submittedName>
</protein>
<evidence type="ECO:0000256" key="5">
    <source>
        <dbReference type="ARBA" id="ARBA00022833"/>
    </source>
</evidence>
<keyword evidence="5 9" id="KW-0862">Zinc</keyword>
<keyword evidence="10" id="KW-0106">Calcium</keyword>
<comment type="cofactor">
    <cofactor evidence="10">
        <name>Ca(2+)</name>
        <dbReference type="ChEBI" id="CHEBI:29108"/>
    </cofactor>
    <text evidence="10">Can bind about 5 Ca(2+) ions per subunit.</text>
</comment>
<dbReference type="Proteomes" id="UP000504606">
    <property type="component" value="Unplaced"/>
</dbReference>
<name>A0A9C6UDQ7_FRAOC</name>
<evidence type="ECO:0000256" key="14">
    <source>
        <dbReference type="SAM" id="MobiDB-lite"/>
    </source>
</evidence>
<evidence type="ECO:0000256" key="11">
    <source>
        <dbReference type="PIRSR" id="PIRSR621190-3"/>
    </source>
</evidence>
<dbReference type="GO" id="GO:0004222">
    <property type="term" value="F:metalloendopeptidase activity"/>
    <property type="evidence" value="ECO:0007669"/>
    <property type="project" value="InterPro"/>
</dbReference>
<feature type="repeat" description="Hemopexin" evidence="13">
    <location>
        <begin position="114"/>
        <end position="157"/>
    </location>
</feature>
<dbReference type="FunFam" id="2.110.10.10:FF:000018">
    <property type="entry name" value="Matrix metallopeptidase 25b"/>
    <property type="match status" value="1"/>
</dbReference>
<keyword evidence="6 17" id="KW-0482">Metalloprotease</keyword>
<feature type="binding site" evidence="10">
    <location>
        <position position="215"/>
    </location>
    <ligand>
        <name>Ca(2+)</name>
        <dbReference type="ChEBI" id="CHEBI:29108"/>
        <label>5</label>
    </ligand>
</feature>
<dbReference type="PRINTS" id="PR00138">
    <property type="entry name" value="MATRIXIN"/>
</dbReference>
<dbReference type="PROSITE" id="PS51642">
    <property type="entry name" value="HEMOPEXIN_2"/>
    <property type="match status" value="4"/>
</dbReference>
<keyword evidence="4" id="KW-0378">Hydrolase</keyword>
<dbReference type="OrthoDB" id="406838at2759"/>
<dbReference type="PANTHER" id="PTHR10201:SF308">
    <property type="entry name" value="MATRIX METALLOPROTEINASE 2"/>
    <property type="match status" value="1"/>
</dbReference>
<evidence type="ECO:0000313" key="16">
    <source>
        <dbReference type="Proteomes" id="UP000504606"/>
    </source>
</evidence>
<sequence>PTGFYLFAVLAHELGHSLGLQHSSVEGAVMNAWYRDGLDAEHFELHEDDTFGIQQIYGPRDGRLWAKLPKYPKYPDYSPSPRPPQRPAIAPPVVPPPALPPLRPHDPAQPAKCNTDFDAAAVIRRETYFFKGKYFWRIQEQNIPEGPHLTERFWYGFDKNYTHIDAVYERIHDNNIVFFVGKKYYVYNGTNLISGYPKPLTELGLPPTLTHIDGAMVWGHNSRTYLFSGTLFWRLDEEVGKVELDYPRDMSMWRGVGYNVDAVLQKHGVTYFFKNKGYWKFDDRHMRVEQCMPKNIAASWMGCKEPEGKWSDWEENYLDILRDSKDCFYDIAVNDDDGDSAACQAINIVVFWLSLLVSFYFAF</sequence>
<evidence type="ECO:0000256" key="3">
    <source>
        <dbReference type="ARBA" id="ARBA00022737"/>
    </source>
</evidence>
<dbReference type="Gene3D" id="2.110.10.10">
    <property type="entry name" value="Hemopexin-like domain"/>
    <property type="match status" value="1"/>
</dbReference>
<dbReference type="RefSeq" id="XP_052125803.1">
    <property type="nucleotide sequence ID" value="XM_052269843.1"/>
</dbReference>
<feature type="binding site" evidence="10">
    <location>
        <position position="165"/>
    </location>
    <ligand>
        <name>Ca(2+)</name>
        <dbReference type="ChEBI" id="CHEBI:29108"/>
        <label>4</label>
    </ligand>
</feature>
<dbReference type="GeneID" id="113206679"/>
<evidence type="ECO:0000256" key="13">
    <source>
        <dbReference type="PROSITE-ProRule" id="PRU01011"/>
    </source>
</evidence>
<feature type="domain" description="Peptidase M10 metallopeptidase" evidence="15">
    <location>
        <begin position="2"/>
        <end position="58"/>
    </location>
</feature>
<organism evidence="16 17">
    <name type="scientific">Frankliniella occidentalis</name>
    <name type="common">Western flower thrips</name>
    <name type="synonym">Euthrips occidentalis</name>
    <dbReference type="NCBI Taxonomy" id="133901"/>
    <lineage>
        <taxon>Eukaryota</taxon>
        <taxon>Metazoa</taxon>
        <taxon>Ecdysozoa</taxon>
        <taxon>Arthropoda</taxon>
        <taxon>Hexapoda</taxon>
        <taxon>Insecta</taxon>
        <taxon>Pterygota</taxon>
        <taxon>Neoptera</taxon>
        <taxon>Paraneoptera</taxon>
        <taxon>Thysanoptera</taxon>
        <taxon>Terebrantia</taxon>
        <taxon>Thripoidea</taxon>
        <taxon>Thripidae</taxon>
        <taxon>Frankliniella</taxon>
    </lineage>
</organism>
<dbReference type="InterPro" id="IPR000585">
    <property type="entry name" value="Hemopexin-like_dom"/>
</dbReference>
<feature type="repeat" description="Hemopexin" evidence="13">
    <location>
        <begin position="161"/>
        <end position="207"/>
    </location>
</feature>
<feature type="binding site" evidence="9">
    <location>
        <position position="16"/>
    </location>
    <ligand>
        <name>Zn(2+)</name>
        <dbReference type="ChEBI" id="CHEBI:29105"/>
        <label>2</label>
        <note>catalytic</note>
    </ligand>
</feature>
<evidence type="ECO:0000256" key="10">
    <source>
        <dbReference type="PIRSR" id="PIRSR621190-2"/>
    </source>
</evidence>
<feature type="binding site" evidence="9">
    <location>
        <position position="22"/>
    </location>
    <ligand>
        <name>Zn(2+)</name>
        <dbReference type="ChEBI" id="CHEBI:29105"/>
        <label>2</label>
        <note>catalytic</note>
    </ligand>
</feature>
<gene>
    <name evidence="17" type="primary">LOC113206679</name>
</gene>
<dbReference type="Pfam" id="PF00413">
    <property type="entry name" value="Peptidase_M10"/>
    <property type="match status" value="1"/>
</dbReference>
<dbReference type="SMART" id="SM00120">
    <property type="entry name" value="HX"/>
    <property type="match status" value="4"/>
</dbReference>